<evidence type="ECO:0000313" key="8">
    <source>
        <dbReference type="Proteomes" id="UP000199666"/>
    </source>
</evidence>
<dbReference type="OrthoDB" id="9782108at2"/>
<dbReference type="AlphaFoldDB" id="A0A1I2Y6I2"/>
<dbReference type="PANTHER" id="PTHR43133">
    <property type="entry name" value="RNA POLYMERASE ECF-TYPE SIGMA FACTO"/>
    <property type="match status" value="1"/>
</dbReference>
<dbReference type="Gene3D" id="1.10.1740.10">
    <property type="match status" value="1"/>
</dbReference>
<sequence>MLQKDSESDIVDKKAIDPHHWVSRYADYLYSYAASRIKDQNLARDLVQDTFLAALERREKFEGRSSEKTWLTSILRNKLIDVYRSRSSGFDTHGVHTDINVPDEDFFNQDNGHWNDRHRPAELGIETHDALENKEFERILKACMNKLPALWLSVFSMKHIDEERSELICKQLKISSSNFWVIIHRSKVSLRSCLQKNWI</sequence>
<evidence type="ECO:0000256" key="4">
    <source>
        <dbReference type="ARBA" id="ARBA00023125"/>
    </source>
</evidence>
<evidence type="ECO:0000313" key="7">
    <source>
        <dbReference type="EMBL" id="SFH19951.1"/>
    </source>
</evidence>
<evidence type="ECO:0000256" key="2">
    <source>
        <dbReference type="ARBA" id="ARBA00023015"/>
    </source>
</evidence>
<dbReference type="GO" id="GO:0003677">
    <property type="term" value="F:DNA binding"/>
    <property type="evidence" value="ECO:0007669"/>
    <property type="project" value="UniProtKB-KW"/>
</dbReference>
<keyword evidence="4" id="KW-0238">DNA-binding</keyword>
<dbReference type="NCBIfam" id="TIGR02937">
    <property type="entry name" value="sigma70-ECF"/>
    <property type="match status" value="1"/>
</dbReference>
<dbReference type="InterPro" id="IPR013325">
    <property type="entry name" value="RNA_pol_sigma_r2"/>
</dbReference>
<keyword evidence="5" id="KW-0804">Transcription</keyword>
<reference evidence="7 8" key="1">
    <citation type="submission" date="2016-10" db="EMBL/GenBank/DDBJ databases">
        <authorList>
            <person name="de Groot N.N."/>
        </authorList>
    </citation>
    <scope>NUCLEOTIDE SEQUENCE [LARGE SCALE GENOMIC DNA]</scope>
    <source>
        <strain evidence="7 8">DSM 18684</strain>
    </source>
</reference>
<keyword evidence="2" id="KW-0805">Transcription regulation</keyword>
<dbReference type="InterPro" id="IPR014284">
    <property type="entry name" value="RNA_pol_sigma-70_dom"/>
</dbReference>
<dbReference type="InterPro" id="IPR013324">
    <property type="entry name" value="RNA_pol_sigma_r3/r4-like"/>
</dbReference>
<dbReference type="Proteomes" id="UP000199666">
    <property type="component" value="Unassembled WGS sequence"/>
</dbReference>
<gene>
    <name evidence="7" type="ORF">SAMN04489864_106189</name>
</gene>
<organism evidence="7 8">
    <name type="scientific">Pedobacter insulae</name>
    <dbReference type="NCBI Taxonomy" id="414048"/>
    <lineage>
        <taxon>Bacteria</taxon>
        <taxon>Pseudomonadati</taxon>
        <taxon>Bacteroidota</taxon>
        <taxon>Sphingobacteriia</taxon>
        <taxon>Sphingobacteriales</taxon>
        <taxon>Sphingobacteriaceae</taxon>
        <taxon>Pedobacter</taxon>
    </lineage>
</organism>
<accession>A0A1I2Y6I2</accession>
<evidence type="ECO:0000259" key="6">
    <source>
        <dbReference type="Pfam" id="PF04542"/>
    </source>
</evidence>
<keyword evidence="3" id="KW-0731">Sigma factor</keyword>
<feature type="domain" description="RNA polymerase sigma-70 region 2" evidence="6">
    <location>
        <begin position="22"/>
        <end position="87"/>
    </location>
</feature>
<dbReference type="SUPFAM" id="SSF88659">
    <property type="entry name" value="Sigma3 and sigma4 domains of RNA polymerase sigma factors"/>
    <property type="match status" value="1"/>
</dbReference>
<evidence type="ECO:0000256" key="1">
    <source>
        <dbReference type="ARBA" id="ARBA00010641"/>
    </source>
</evidence>
<dbReference type="PANTHER" id="PTHR43133:SF8">
    <property type="entry name" value="RNA POLYMERASE SIGMA FACTOR HI_1459-RELATED"/>
    <property type="match status" value="1"/>
</dbReference>
<keyword evidence="8" id="KW-1185">Reference proteome</keyword>
<dbReference type="Pfam" id="PF04542">
    <property type="entry name" value="Sigma70_r2"/>
    <property type="match status" value="1"/>
</dbReference>
<dbReference type="STRING" id="414048.SAMN04489864_106189"/>
<dbReference type="EMBL" id="FOPP01000006">
    <property type="protein sequence ID" value="SFH19951.1"/>
    <property type="molecule type" value="Genomic_DNA"/>
</dbReference>
<evidence type="ECO:0000256" key="3">
    <source>
        <dbReference type="ARBA" id="ARBA00023082"/>
    </source>
</evidence>
<name>A0A1I2Y6I2_9SPHI</name>
<dbReference type="GO" id="GO:0006352">
    <property type="term" value="P:DNA-templated transcription initiation"/>
    <property type="evidence" value="ECO:0007669"/>
    <property type="project" value="InterPro"/>
</dbReference>
<evidence type="ECO:0000256" key="5">
    <source>
        <dbReference type="ARBA" id="ARBA00023163"/>
    </source>
</evidence>
<dbReference type="InterPro" id="IPR039425">
    <property type="entry name" value="RNA_pol_sigma-70-like"/>
</dbReference>
<proteinExistence type="inferred from homology"/>
<comment type="similarity">
    <text evidence="1">Belongs to the sigma-70 factor family. ECF subfamily.</text>
</comment>
<dbReference type="InterPro" id="IPR007627">
    <property type="entry name" value="RNA_pol_sigma70_r2"/>
</dbReference>
<dbReference type="GO" id="GO:0016987">
    <property type="term" value="F:sigma factor activity"/>
    <property type="evidence" value="ECO:0007669"/>
    <property type="project" value="UniProtKB-KW"/>
</dbReference>
<protein>
    <submittedName>
        <fullName evidence="7">RNA polymerase sigma-70 factor, ECF subfamily</fullName>
    </submittedName>
</protein>
<dbReference type="SUPFAM" id="SSF88946">
    <property type="entry name" value="Sigma2 domain of RNA polymerase sigma factors"/>
    <property type="match status" value="1"/>
</dbReference>